<keyword evidence="2" id="KW-1133">Transmembrane helix</keyword>
<reference evidence="4 5" key="1">
    <citation type="submission" date="2010-03" db="EMBL/GenBank/DDBJ databases">
        <title>The genome sequence of Ruminococcus obeum A2-162.</title>
        <authorList>
            <consortium name="metaHIT consortium -- http://www.metahit.eu/"/>
            <person name="Pajon A."/>
            <person name="Turner K."/>
            <person name="Parkhill J."/>
            <person name="Duncan S."/>
            <person name="Flint H."/>
        </authorList>
    </citation>
    <scope>NUCLEOTIDE SEQUENCE [LARGE SCALE GENOMIC DNA]</scope>
    <source>
        <strain evidence="4 5">A2-162</strain>
    </source>
</reference>
<feature type="compositionally biased region" description="Low complexity" evidence="1">
    <location>
        <begin position="194"/>
        <end position="203"/>
    </location>
</feature>
<dbReference type="Gene3D" id="2.60.40.10">
    <property type="entry name" value="Immunoglobulins"/>
    <property type="match status" value="1"/>
</dbReference>
<protein>
    <submittedName>
        <fullName evidence="4">Uncharacterized protein</fullName>
    </submittedName>
</protein>
<dbReference type="RefSeq" id="WP_015541361.1">
    <property type="nucleotide sequence ID" value="NC_021022.1"/>
</dbReference>
<dbReference type="AlphaFoldDB" id="D4LXZ3"/>
<feature type="signal peptide" evidence="3">
    <location>
        <begin position="1"/>
        <end position="26"/>
    </location>
</feature>
<organism evidence="4 5">
    <name type="scientific">Blautia obeum A2-162</name>
    <dbReference type="NCBI Taxonomy" id="657314"/>
    <lineage>
        <taxon>Bacteria</taxon>
        <taxon>Bacillati</taxon>
        <taxon>Bacillota</taxon>
        <taxon>Clostridia</taxon>
        <taxon>Lachnospirales</taxon>
        <taxon>Lachnospiraceae</taxon>
        <taxon>Blautia</taxon>
    </lineage>
</organism>
<evidence type="ECO:0000313" key="4">
    <source>
        <dbReference type="EMBL" id="CBL22496.1"/>
    </source>
</evidence>
<evidence type="ECO:0000256" key="3">
    <source>
        <dbReference type="SAM" id="SignalP"/>
    </source>
</evidence>
<dbReference type="Proteomes" id="UP000008955">
    <property type="component" value="Chromosome"/>
</dbReference>
<proteinExistence type="predicted"/>
<evidence type="ECO:0000256" key="1">
    <source>
        <dbReference type="SAM" id="MobiDB-lite"/>
    </source>
</evidence>
<dbReference type="KEGG" id="rob:CK5_09990"/>
<sequence>MRKERILAVIMSVLLALSILPMTVFAAETTVLDGKLKIHGIVAEGKTLSADFKEVNTEGMTEDDVTYLWSRKTLDDEAAESAGETPELKELGKEKTYTVTKEDIGSKIVLTITGKEENGYSGTLTVTSDEVVDAESGAAAEAQTEDASEETGEDQTTDEENTDDQQDSADSTEDTEAAGAETVDEIPPATSNDQQTEGQVTEEQPQEEQPEQTGEPQEVPTEDTLVKDDQMEDNQLTQPDDSAEGEDKAGTETVDGIPPATSDDTYPAEDGNNGTTEDPSNENPSNEEPSNGEPSNKDSSNEEPSNENPSQVTADQITIGENDSLTPEFSFVQDYTAEDATAAQKTVTFKNNSDTEVTLSVTASGDENQAATAVWAEQTDAQTNTVTVNSGATATLTITPVTGLGANANPYQQTFKVNNVNDPEAMMEIATITATVTVQDILHDLTPNPNETLDFATAKNGYSAVDAKTITYTNNGNVPETVIMPVSQSGNYEITTEDSLTLAPNGEGRITFSVRPKAGLAVGSYTETIKVATESGFEATTPISVAFQVIKDTATITKIQQPSAVSGLPNGTKKSASSLNLPSAVVIETTAGNMKAAVSWNVKGSSYRQSATDEQNFTVSGTITLPDGVDNDNNLNLATSIDVNVKAYSPKMASAENNTITGIDYNGVYTTQSKISFTAVGAGMDNTSPRKGDTRYEPKSWTVLNNTLGWDAAPYTASFGLAKSGDYTLKVNFEQQKYDGNSWQPTNTTDTRQVSFSITKANVTAPGANLTPAISKTGAVKTGDSTQILPFICILIIAAGAIGGVVFYKKKNKNK</sequence>
<keyword evidence="2" id="KW-0472">Membrane</keyword>
<reference evidence="4 5" key="2">
    <citation type="submission" date="2010-03" db="EMBL/GenBank/DDBJ databases">
        <authorList>
            <person name="Pajon A."/>
        </authorList>
    </citation>
    <scope>NUCLEOTIDE SEQUENCE [LARGE SCALE GENOMIC DNA]</scope>
    <source>
        <strain evidence="4 5">A2-162</strain>
    </source>
</reference>
<evidence type="ECO:0000256" key="2">
    <source>
        <dbReference type="SAM" id="Phobius"/>
    </source>
</evidence>
<feature type="compositionally biased region" description="Low complexity" evidence="1">
    <location>
        <begin position="301"/>
        <end position="310"/>
    </location>
</feature>
<feature type="transmembrane region" description="Helical" evidence="2">
    <location>
        <begin position="788"/>
        <end position="808"/>
    </location>
</feature>
<accession>D4LXZ3</accession>
<feature type="region of interest" description="Disordered" evidence="1">
    <location>
        <begin position="134"/>
        <end position="312"/>
    </location>
</feature>
<dbReference type="HOGENOM" id="CLU_306467_0_0_9"/>
<dbReference type="EMBL" id="FP929054">
    <property type="protein sequence ID" value="CBL22496.1"/>
    <property type="molecule type" value="Genomic_DNA"/>
</dbReference>
<feature type="compositionally biased region" description="Low complexity" evidence="1">
    <location>
        <begin position="281"/>
        <end position="294"/>
    </location>
</feature>
<dbReference type="InterPro" id="IPR013783">
    <property type="entry name" value="Ig-like_fold"/>
</dbReference>
<evidence type="ECO:0000313" key="5">
    <source>
        <dbReference type="Proteomes" id="UP000008955"/>
    </source>
</evidence>
<feature type="chain" id="PRO_5005671397" evidence="3">
    <location>
        <begin position="27"/>
        <end position="815"/>
    </location>
</feature>
<feature type="compositionally biased region" description="Acidic residues" evidence="1">
    <location>
        <begin position="143"/>
        <end position="176"/>
    </location>
</feature>
<keyword evidence="5" id="KW-1185">Reference proteome</keyword>
<keyword evidence="2" id="KW-0812">Transmembrane</keyword>
<gene>
    <name evidence="4" type="ORF">CK5_09990</name>
</gene>
<keyword evidence="3" id="KW-0732">Signal</keyword>
<name>D4LXZ3_9FIRM</name>
<dbReference type="PATRIC" id="fig|657314.3.peg.760"/>